<sequence length="270" mass="31407">MCSCCCDNIIQDIRPQLFDPRNVYQQFQINYFTESLHNFKAKSMAPDGVPPYLLRQVWRARTKTLKNFKATPALGVNAALRACFPNLDSAANPVVVGKWYCPFIFIREGEVGAQMRDSAYYEMTLQQNWEEIHGCYNDDDNNYDNNGHVAVDVSVRRETVLVGGVSMATKRVAVSDGVMWFGATLELGLSMAIVERMKWEEERVGFVWGKSNEDGEIERVVRREEFKGKGMWKRFRCYVLVERFVLERMNGTLVLTWEFRQTHRIRTKWE</sequence>
<dbReference type="PANTHER" id="PTHR31050:SF14">
    <property type="entry name" value="DUF1618 DOMAIN-CONTAINING PROTEIN"/>
    <property type="match status" value="1"/>
</dbReference>
<dbReference type="EMBL" id="CM002926">
    <property type="protein sequence ID" value="KGN52023.1"/>
    <property type="molecule type" value="Genomic_DNA"/>
</dbReference>
<dbReference type="eggNOG" id="ENOG502QPJ9">
    <property type="taxonomic scope" value="Eukaryota"/>
</dbReference>
<dbReference type="PANTHER" id="PTHR31050">
    <property type="entry name" value="OS08G0413200 PROTEIN"/>
    <property type="match status" value="1"/>
</dbReference>
<reference evidence="1 2" key="1">
    <citation type="journal article" date="2009" name="Nat. Genet.">
        <title>The genome of the cucumber, Cucumis sativus L.</title>
        <authorList>
            <person name="Huang S."/>
            <person name="Li R."/>
            <person name="Zhang Z."/>
            <person name="Li L."/>
            <person name="Gu X."/>
            <person name="Fan W."/>
            <person name="Lucas W.J."/>
            <person name="Wang X."/>
            <person name="Xie B."/>
            <person name="Ni P."/>
            <person name="Ren Y."/>
            <person name="Zhu H."/>
            <person name="Li J."/>
            <person name="Lin K."/>
            <person name="Jin W."/>
            <person name="Fei Z."/>
            <person name="Li G."/>
            <person name="Staub J."/>
            <person name="Kilian A."/>
            <person name="van der Vossen E.A."/>
            <person name="Wu Y."/>
            <person name="Guo J."/>
            <person name="He J."/>
            <person name="Jia Z."/>
            <person name="Ren Y."/>
            <person name="Tian G."/>
            <person name="Lu Y."/>
            <person name="Ruan J."/>
            <person name="Qian W."/>
            <person name="Wang M."/>
            <person name="Huang Q."/>
            <person name="Li B."/>
            <person name="Xuan Z."/>
            <person name="Cao J."/>
            <person name="Asan"/>
            <person name="Wu Z."/>
            <person name="Zhang J."/>
            <person name="Cai Q."/>
            <person name="Bai Y."/>
            <person name="Zhao B."/>
            <person name="Han Y."/>
            <person name="Li Y."/>
            <person name="Li X."/>
            <person name="Wang S."/>
            <person name="Shi Q."/>
            <person name="Liu S."/>
            <person name="Cho W.K."/>
            <person name="Kim J.Y."/>
            <person name="Xu Y."/>
            <person name="Heller-Uszynska K."/>
            <person name="Miao H."/>
            <person name="Cheng Z."/>
            <person name="Zhang S."/>
            <person name="Wu J."/>
            <person name="Yang Y."/>
            <person name="Kang H."/>
            <person name="Li M."/>
            <person name="Liang H."/>
            <person name="Ren X."/>
            <person name="Shi Z."/>
            <person name="Wen M."/>
            <person name="Jian M."/>
            <person name="Yang H."/>
            <person name="Zhang G."/>
            <person name="Yang Z."/>
            <person name="Chen R."/>
            <person name="Liu S."/>
            <person name="Li J."/>
            <person name="Ma L."/>
            <person name="Liu H."/>
            <person name="Zhou Y."/>
            <person name="Zhao J."/>
            <person name="Fang X."/>
            <person name="Li G."/>
            <person name="Fang L."/>
            <person name="Li Y."/>
            <person name="Liu D."/>
            <person name="Zheng H."/>
            <person name="Zhang Y."/>
            <person name="Qin N."/>
            <person name="Li Z."/>
            <person name="Yang G."/>
            <person name="Yang S."/>
            <person name="Bolund L."/>
            <person name="Kristiansen K."/>
            <person name="Zheng H."/>
            <person name="Li S."/>
            <person name="Zhang X."/>
            <person name="Yang H."/>
            <person name="Wang J."/>
            <person name="Sun R."/>
            <person name="Zhang B."/>
            <person name="Jiang S."/>
            <person name="Wang J."/>
            <person name="Du Y."/>
            <person name="Li S."/>
        </authorList>
    </citation>
    <scope>NUCLEOTIDE SEQUENCE [LARGE SCALE GENOMIC DNA]</scope>
    <source>
        <strain evidence="2">cv. 9930</strain>
    </source>
</reference>
<dbReference type="AlphaFoldDB" id="A0A0A0KR20"/>
<dbReference type="OMA" id="CENANYE"/>
<dbReference type="Gramene" id="KGN52023">
    <property type="protein sequence ID" value="KGN52023"/>
    <property type="gene ID" value="Csa_5G608110"/>
</dbReference>
<dbReference type="Proteomes" id="UP000029981">
    <property type="component" value="Chromosome 5"/>
</dbReference>
<dbReference type="STRING" id="3659.A0A0A0KR20"/>
<evidence type="ECO:0000313" key="2">
    <source>
        <dbReference type="Proteomes" id="UP000029981"/>
    </source>
</evidence>
<name>A0A0A0KR20_CUCSA</name>
<organism evidence="1 2">
    <name type="scientific">Cucumis sativus</name>
    <name type="common">Cucumber</name>
    <dbReference type="NCBI Taxonomy" id="3659"/>
    <lineage>
        <taxon>Eukaryota</taxon>
        <taxon>Viridiplantae</taxon>
        <taxon>Streptophyta</taxon>
        <taxon>Embryophyta</taxon>
        <taxon>Tracheophyta</taxon>
        <taxon>Spermatophyta</taxon>
        <taxon>Magnoliopsida</taxon>
        <taxon>eudicotyledons</taxon>
        <taxon>Gunneridae</taxon>
        <taxon>Pentapetalae</taxon>
        <taxon>rosids</taxon>
        <taxon>fabids</taxon>
        <taxon>Cucurbitales</taxon>
        <taxon>Cucurbitaceae</taxon>
        <taxon>Benincaseae</taxon>
        <taxon>Cucumis</taxon>
    </lineage>
</organism>
<keyword evidence="2" id="KW-1185">Reference proteome</keyword>
<protein>
    <submittedName>
        <fullName evidence="1">Uncharacterized protein</fullName>
    </submittedName>
</protein>
<proteinExistence type="predicted"/>
<reference evidence="1 2" key="4">
    <citation type="journal article" date="2011" name="BMC Genomics">
        <title>RNA-Seq improves annotation of protein-coding genes in the cucumber genome.</title>
        <authorList>
            <person name="Li Z."/>
            <person name="Zhang Z."/>
            <person name="Yan P."/>
            <person name="Huang S."/>
            <person name="Fei Z."/>
            <person name="Lin K."/>
        </authorList>
    </citation>
    <scope>NUCLEOTIDE SEQUENCE [LARGE SCALE GENOMIC DNA]</scope>
    <source>
        <strain evidence="2">cv. 9930</strain>
    </source>
</reference>
<gene>
    <name evidence="1" type="ORF">Csa_5G608110</name>
</gene>
<accession>A0A0A0KR20</accession>
<reference evidence="1 2" key="3">
    <citation type="journal article" date="2010" name="BMC Genomics">
        <title>Transcriptome sequencing and comparative analysis of cucumber flowers with different sex types.</title>
        <authorList>
            <person name="Guo S."/>
            <person name="Zheng Y."/>
            <person name="Joung J.G."/>
            <person name="Liu S."/>
            <person name="Zhang Z."/>
            <person name="Crasta O.R."/>
            <person name="Sobral B.W."/>
            <person name="Xu Y."/>
            <person name="Huang S."/>
            <person name="Fei Z."/>
        </authorList>
    </citation>
    <scope>NUCLEOTIDE SEQUENCE [LARGE SCALE GENOMIC DNA]</scope>
    <source>
        <strain evidence="2">cv. 9930</strain>
    </source>
</reference>
<evidence type="ECO:0000313" key="1">
    <source>
        <dbReference type="EMBL" id="KGN52023.1"/>
    </source>
</evidence>
<reference evidence="1 2" key="2">
    <citation type="journal article" date="2009" name="PLoS ONE">
        <title>An integrated genetic and cytogenetic map of the cucumber genome.</title>
        <authorList>
            <person name="Ren Y."/>
            <person name="Zhang Z."/>
            <person name="Liu J."/>
            <person name="Staub J.E."/>
            <person name="Han Y."/>
            <person name="Cheng Z."/>
            <person name="Li X."/>
            <person name="Lu J."/>
            <person name="Miao H."/>
            <person name="Kang H."/>
            <person name="Xie B."/>
            <person name="Gu X."/>
            <person name="Wang X."/>
            <person name="Du Y."/>
            <person name="Jin W."/>
            <person name="Huang S."/>
        </authorList>
    </citation>
    <scope>NUCLEOTIDE SEQUENCE [LARGE SCALE GENOMIC DNA]</scope>
    <source>
        <strain evidence="2">cv. 9930</strain>
    </source>
</reference>